<keyword evidence="4" id="KW-0762">Sugar transport</keyword>
<dbReference type="CDD" id="cd03216">
    <property type="entry name" value="ABC_Carb_Monos_I"/>
    <property type="match status" value="1"/>
</dbReference>
<dbReference type="GO" id="GO:0005524">
    <property type="term" value="F:ATP binding"/>
    <property type="evidence" value="ECO:0007669"/>
    <property type="project" value="UniProtKB-KW"/>
</dbReference>
<dbReference type="SUPFAM" id="SSF52540">
    <property type="entry name" value="P-loop containing nucleoside triphosphate hydrolases"/>
    <property type="match status" value="2"/>
</dbReference>
<evidence type="ECO:0000256" key="4">
    <source>
        <dbReference type="ARBA" id="ARBA00022597"/>
    </source>
</evidence>
<dbReference type="EMBL" id="CP045915">
    <property type="protein sequence ID" value="QGH35526.1"/>
    <property type="molecule type" value="Genomic_DNA"/>
</dbReference>
<proteinExistence type="predicted"/>
<organism evidence="11 12">
    <name type="scientific">Gracilibacillus salitolerans</name>
    <dbReference type="NCBI Taxonomy" id="2663022"/>
    <lineage>
        <taxon>Bacteria</taxon>
        <taxon>Bacillati</taxon>
        <taxon>Bacillota</taxon>
        <taxon>Bacilli</taxon>
        <taxon>Bacillales</taxon>
        <taxon>Bacillaceae</taxon>
        <taxon>Gracilibacillus</taxon>
    </lineage>
</organism>
<dbReference type="FunFam" id="3.40.50.300:FF:000127">
    <property type="entry name" value="Ribose import ATP-binding protein RbsA"/>
    <property type="match status" value="1"/>
</dbReference>
<dbReference type="InterPro" id="IPR017871">
    <property type="entry name" value="ABC_transporter-like_CS"/>
</dbReference>
<keyword evidence="9" id="KW-0472">Membrane</keyword>
<accession>A0A5Q2TL87</accession>
<dbReference type="Proteomes" id="UP000339690">
    <property type="component" value="Chromosome"/>
</dbReference>
<dbReference type="PROSITE" id="PS50893">
    <property type="entry name" value="ABC_TRANSPORTER_2"/>
    <property type="match status" value="2"/>
</dbReference>
<gene>
    <name evidence="11" type="ORF">GI584_16365</name>
</gene>
<dbReference type="InterPro" id="IPR027417">
    <property type="entry name" value="P-loop_NTPase"/>
</dbReference>
<dbReference type="SMART" id="SM00382">
    <property type="entry name" value="AAA"/>
    <property type="match status" value="2"/>
</dbReference>
<dbReference type="PROSITE" id="PS00211">
    <property type="entry name" value="ABC_TRANSPORTER_1"/>
    <property type="match status" value="1"/>
</dbReference>
<evidence type="ECO:0000256" key="2">
    <source>
        <dbReference type="ARBA" id="ARBA00022448"/>
    </source>
</evidence>
<dbReference type="InterPro" id="IPR003593">
    <property type="entry name" value="AAA+_ATPase"/>
</dbReference>
<evidence type="ECO:0000256" key="8">
    <source>
        <dbReference type="ARBA" id="ARBA00022967"/>
    </source>
</evidence>
<keyword evidence="7 11" id="KW-0067">ATP-binding</keyword>
<evidence type="ECO:0000313" key="11">
    <source>
        <dbReference type="EMBL" id="QGH35526.1"/>
    </source>
</evidence>
<dbReference type="GO" id="GO:0016887">
    <property type="term" value="F:ATP hydrolysis activity"/>
    <property type="evidence" value="ECO:0007669"/>
    <property type="project" value="InterPro"/>
</dbReference>
<comment type="subcellular location">
    <subcellularLocation>
        <location evidence="1">Cell membrane</location>
        <topology evidence="1">Peripheral membrane protein</topology>
    </subcellularLocation>
</comment>
<sequence>MSDYILELHHITKEFPGVKALDKVSFQLKKGEIHALMGENGAGKSTFIKVITGIHHPNEGEIFLHDEQIEINGPKVAQNLGIAAIYQHVTNYPDLSITENIYMGHEKINPKTRMIKWKEMHADAKALLENLGSDLDPRTEMGALSVAQQQIVEIAKALSANAKIIIMDEPTAALTHRESEELYAITENLRDEGVSIIFISHRFEDMYRLADRVTVLRDSQYIGTWNVDGIHHEDLIVAMVGREIKQLFPDKEAEIGEEILRVERLGQIGRFKDISFSLRKGEILGLTGLVGAGRSELCQSIFGIDPYDEGEIVFDQKKVKIDQPSKAMNLGIGYLPEDRQTQSLILQWSIKQNITLASLMELSNTGWLNEKNERKVSKELAEKIDVKTPSVFHLASSLSGGNQQKVSLAKLLTTDLKVIIFDEPTKGVDIGAKSAIYQIIVDLAKQGYGIIMVSSEMPEVLGLSDRIAVMCEGRLTRIMNRKEASQEAILEAAMSKDRITASQEVMG</sequence>
<evidence type="ECO:0000256" key="7">
    <source>
        <dbReference type="ARBA" id="ARBA00022840"/>
    </source>
</evidence>
<dbReference type="CDD" id="cd03215">
    <property type="entry name" value="ABC_Carb_Monos_II"/>
    <property type="match status" value="1"/>
</dbReference>
<evidence type="ECO:0000256" key="1">
    <source>
        <dbReference type="ARBA" id="ARBA00004202"/>
    </source>
</evidence>
<feature type="domain" description="ABC transporter" evidence="10">
    <location>
        <begin position="6"/>
        <end position="243"/>
    </location>
</feature>
<dbReference type="AlphaFoldDB" id="A0A5Q2TL87"/>
<keyword evidence="6" id="KW-0547">Nucleotide-binding</keyword>
<reference evidence="11 12" key="1">
    <citation type="submission" date="2019-11" db="EMBL/GenBank/DDBJ databases">
        <title>Gracilibacillus salitolerans sp. nov., a moderate halophile isolated from a saline soil in northwest China.</title>
        <authorList>
            <person name="Gan L."/>
        </authorList>
    </citation>
    <scope>NUCLEOTIDE SEQUENCE [LARGE SCALE GENOMIC DNA]</scope>
    <source>
        <strain evidence="11 12">SCU50</strain>
    </source>
</reference>
<evidence type="ECO:0000256" key="5">
    <source>
        <dbReference type="ARBA" id="ARBA00022737"/>
    </source>
</evidence>
<dbReference type="InterPro" id="IPR050107">
    <property type="entry name" value="ABC_carbohydrate_import_ATPase"/>
</dbReference>
<dbReference type="RefSeq" id="WP_153791878.1">
    <property type="nucleotide sequence ID" value="NZ_CP045915.1"/>
</dbReference>
<keyword evidence="8" id="KW-1278">Translocase</keyword>
<evidence type="ECO:0000256" key="3">
    <source>
        <dbReference type="ARBA" id="ARBA00022475"/>
    </source>
</evidence>
<dbReference type="PANTHER" id="PTHR43790">
    <property type="entry name" value="CARBOHYDRATE TRANSPORT ATP-BINDING PROTEIN MG119-RELATED"/>
    <property type="match status" value="1"/>
</dbReference>
<name>A0A5Q2TL87_9BACI</name>
<feature type="domain" description="ABC transporter" evidence="10">
    <location>
        <begin position="254"/>
        <end position="497"/>
    </location>
</feature>
<dbReference type="PANTHER" id="PTHR43790:SF3">
    <property type="entry name" value="D-ALLOSE IMPORT ATP-BINDING PROTEIN ALSA-RELATED"/>
    <property type="match status" value="1"/>
</dbReference>
<dbReference type="GO" id="GO:0005886">
    <property type="term" value="C:plasma membrane"/>
    <property type="evidence" value="ECO:0007669"/>
    <property type="project" value="UniProtKB-SubCell"/>
</dbReference>
<keyword evidence="3" id="KW-1003">Cell membrane</keyword>
<keyword evidence="12" id="KW-1185">Reference proteome</keyword>
<evidence type="ECO:0000256" key="6">
    <source>
        <dbReference type="ARBA" id="ARBA00022741"/>
    </source>
</evidence>
<evidence type="ECO:0000313" key="12">
    <source>
        <dbReference type="Proteomes" id="UP000339690"/>
    </source>
</evidence>
<dbReference type="Pfam" id="PF00005">
    <property type="entry name" value="ABC_tran"/>
    <property type="match status" value="2"/>
</dbReference>
<evidence type="ECO:0000256" key="9">
    <source>
        <dbReference type="ARBA" id="ARBA00023136"/>
    </source>
</evidence>
<keyword evidence="2" id="KW-0813">Transport</keyword>
<dbReference type="InterPro" id="IPR003439">
    <property type="entry name" value="ABC_transporter-like_ATP-bd"/>
</dbReference>
<evidence type="ECO:0000259" key="10">
    <source>
        <dbReference type="PROSITE" id="PS50893"/>
    </source>
</evidence>
<dbReference type="KEGG" id="grc:GI584_16365"/>
<protein>
    <submittedName>
        <fullName evidence="11">ATP-binding cassette domain-containing protein</fullName>
    </submittedName>
</protein>
<keyword evidence="5" id="KW-0677">Repeat</keyword>
<dbReference type="Gene3D" id="3.40.50.300">
    <property type="entry name" value="P-loop containing nucleotide triphosphate hydrolases"/>
    <property type="match status" value="2"/>
</dbReference>